<dbReference type="CDD" id="cd01392">
    <property type="entry name" value="HTH_LacI"/>
    <property type="match status" value="1"/>
</dbReference>
<proteinExistence type="predicted"/>
<dbReference type="PROSITE" id="PS50932">
    <property type="entry name" value="HTH_LACI_2"/>
    <property type="match status" value="1"/>
</dbReference>
<dbReference type="SUPFAM" id="SSF53822">
    <property type="entry name" value="Periplasmic binding protein-like I"/>
    <property type="match status" value="1"/>
</dbReference>
<accession>A0AA43RKW7</accession>
<feature type="domain" description="HTH lacI-type" evidence="8">
    <location>
        <begin position="6"/>
        <end position="60"/>
    </location>
</feature>
<dbReference type="PANTHER" id="PTHR30146:SF150">
    <property type="entry name" value="ARABINOSE METABOLISM TRANSCRIPTIONAL REPRESSOR"/>
    <property type="match status" value="1"/>
</dbReference>
<feature type="domain" description="HTH cro/C1-type" evidence="9">
    <location>
        <begin position="7"/>
        <end position="54"/>
    </location>
</feature>
<dbReference type="SMART" id="SM00354">
    <property type="entry name" value="HTH_LACI"/>
    <property type="match status" value="1"/>
</dbReference>
<dbReference type="PRINTS" id="PR00036">
    <property type="entry name" value="HTHLACI"/>
</dbReference>
<dbReference type="Pfam" id="PF00532">
    <property type="entry name" value="Peripla_BP_1"/>
    <property type="match status" value="1"/>
</dbReference>
<dbReference type="InterPro" id="IPR006377">
    <property type="entry name" value="CcpA"/>
</dbReference>
<comment type="function">
    <text evidence="7">Global transcriptional regulator of carbon catabolite repression (CCR) and carbon catabolite activation (CCA), which ensures optimal energy usage under diverse conditions.</text>
</comment>
<dbReference type="Gene3D" id="3.40.50.2300">
    <property type="match status" value="2"/>
</dbReference>
<dbReference type="SUPFAM" id="SSF47413">
    <property type="entry name" value="lambda repressor-like DNA-binding domains"/>
    <property type="match status" value="1"/>
</dbReference>
<dbReference type="InterPro" id="IPR001761">
    <property type="entry name" value="Peripla_BP/Lac1_sug-bd_dom"/>
</dbReference>
<dbReference type="Gene3D" id="1.10.260.40">
    <property type="entry name" value="lambda repressor-like DNA-binding domains"/>
    <property type="match status" value="1"/>
</dbReference>
<dbReference type="InterPro" id="IPR010982">
    <property type="entry name" value="Lambda_DNA-bd_dom_sf"/>
</dbReference>
<dbReference type="GO" id="GO:0000976">
    <property type="term" value="F:transcription cis-regulatory region binding"/>
    <property type="evidence" value="ECO:0007669"/>
    <property type="project" value="TreeGrafter"/>
</dbReference>
<dbReference type="Pfam" id="PF00356">
    <property type="entry name" value="LacI"/>
    <property type="match status" value="1"/>
</dbReference>
<organism evidence="10 11">
    <name type="scientific">Atopococcus tabaci</name>
    <dbReference type="NCBI Taxonomy" id="269774"/>
    <lineage>
        <taxon>Bacteria</taxon>
        <taxon>Bacillati</taxon>
        <taxon>Bacillota</taxon>
        <taxon>Bacilli</taxon>
        <taxon>Lactobacillales</taxon>
        <taxon>Carnobacteriaceae</taxon>
        <taxon>Atopococcus</taxon>
    </lineage>
</organism>
<evidence type="ECO:0000256" key="7">
    <source>
        <dbReference type="RuleBase" id="RU368079"/>
    </source>
</evidence>
<sequence length="332" mass="36932">MAKKTVTIYDVANEAGVSMATVSRVVNGNKNVKAETSQKVQEVIERLNYRPNEIARGLASSRTTTIGVMIPNMTDFYYSTLALGIDDIASMYNYNVILENSRKDSESEASVLNSLLSKQVDGVIYMGLEFNSDIRRQFHQSQTPVVLAGSIDPKSEFPSVNIDYRESTKKASLNLLSKHEKVALVLSNQQAPDGRQRLKGYQEAFDEVVKNYQSSLVYEVEDDYSTAYKFAEELIESDIDAVITSSDEVAVGIMNRAIELGRAVPDSFEIITSHNTKITEMVRPTLSSIVEPTYDVGAVSMRLLTKLIDGEEVEEKEVILPHNLIHRGSSIE</sequence>
<dbReference type="AlphaFoldDB" id="A0AA43RKW7"/>
<keyword evidence="4 7" id="KW-0238">DNA-binding</keyword>
<keyword evidence="6 7" id="KW-0804">Transcription</keyword>
<dbReference type="InterPro" id="IPR001387">
    <property type="entry name" value="Cro/C1-type_HTH"/>
</dbReference>
<evidence type="ECO:0000313" key="11">
    <source>
        <dbReference type="Proteomes" id="UP001171751"/>
    </source>
</evidence>
<dbReference type="EMBL" id="JAUNQW010000004">
    <property type="protein sequence ID" value="MDO5457017.1"/>
    <property type="molecule type" value="Genomic_DNA"/>
</dbReference>
<name>A0AA43RKW7_9LACT</name>
<dbReference type="Proteomes" id="UP001171751">
    <property type="component" value="Unassembled WGS sequence"/>
</dbReference>
<dbReference type="InterPro" id="IPR028082">
    <property type="entry name" value="Peripla_BP_I"/>
</dbReference>
<evidence type="ECO:0000259" key="8">
    <source>
        <dbReference type="PROSITE" id="PS50932"/>
    </source>
</evidence>
<keyword evidence="2 7" id="KW-0678">Repressor</keyword>
<evidence type="ECO:0000256" key="1">
    <source>
        <dbReference type="ARBA" id="ARBA00019435"/>
    </source>
</evidence>
<keyword evidence="3 7" id="KW-0805">Transcription regulation</keyword>
<dbReference type="NCBIfam" id="TIGR01481">
    <property type="entry name" value="ccpA"/>
    <property type="match status" value="1"/>
</dbReference>
<keyword evidence="11" id="KW-1185">Reference proteome</keyword>
<evidence type="ECO:0000313" key="10">
    <source>
        <dbReference type="EMBL" id="MDO5457017.1"/>
    </source>
</evidence>
<comment type="caution">
    <text evidence="10">The sequence shown here is derived from an EMBL/GenBank/DDBJ whole genome shotgun (WGS) entry which is preliminary data.</text>
</comment>
<protein>
    <recommendedName>
        <fullName evidence="1 7">Catabolite control protein A</fullName>
    </recommendedName>
</protein>
<dbReference type="PROSITE" id="PS00356">
    <property type="entry name" value="HTH_LACI_1"/>
    <property type="match status" value="1"/>
</dbReference>
<dbReference type="FunFam" id="1.10.260.40:FF:000002">
    <property type="entry name" value="HTH-type transcriptional repressor PurR"/>
    <property type="match status" value="1"/>
</dbReference>
<dbReference type="PROSITE" id="PS50943">
    <property type="entry name" value="HTH_CROC1"/>
    <property type="match status" value="1"/>
</dbReference>
<keyword evidence="5 7" id="KW-0010">Activator</keyword>
<evidence type="ECO:0000256" key="5">
    <source>
        <dbReference type="ARBA" id="ARBA00023159"/>
    </source>
</evidence>
<evidence type="ECO:0000256" key="2">
    <source>
        <dbReference type="ARBA" id="ARBA00022491"/>
    </source>
</evidence>
<gene>
    <name evidence="10" type="primary">ccpA</name>
    <name evidence="10" type="ORF">Q4F26_01600</name>
</gene>
<dbReference type="InterPro" id="IPR000843">
    <property type="entry name" value="HTH_LacI"/>
</dbReference>
<dbReference type="GO" id="GO:0003700">
    <property type="term" value="F:DNA-binding transcription factor activity"/>
    <property type="evidence" value="ECO:0007669"/>
    <property type="project" value="TreeGrafter"/>
</dbReference>
<reference evidence="10" key="1">
    <citation type="submission" date="2023-07" db="EMBL/GenBank/DDBJ databases">
        <title>Between Cages and Wild: Unraveling the Impact of Captivity on Animal Microbiomes and Antimicrobial Resistance.</title>
        <authorList>
            <person name="Schmartz G.P."/>
            <person name="Rehner J."/>
            <person name="Schuff M.J."/>
            <person name="Becker S.L."/>
            <person name="Kravczyk M."/>
            <person name="Gurevich A."/>
            <person name="Francke R."/>
            <person name="Mueller R."/>
            <person name="Keller V."/>
            <person name="Keller A."/>
        </authorList>
    </citation>
    <scope>NUCLEOTIDE SEQUENCE</scope>
    <source>
        <strain evidence="10">S39M_St_73</strain>
    </source>
</reference>
<dbReference type="PANTHER" id="PTHR30146">
    <property type="entry name" value="LACI-RELATED TRANSCRIPTIONAL REPRESSOR"/>
    <property type="match status" value="1"/>
</dbReference>
<evidence type="ECO:0000256" key="6">
    <source>
        <dbReference type="ARBA" id="ARBA00023163"/>
    </source>
</evidence>
<evidence type="ECO:0000256" key="3">
    <source>
        <dbReference type="ARBA" id="ARBA00023015"/>
    </source>
</evidence>
<evidence type="ECO:0000256" key="4">
    <source>
        <dbReference type="ARBA" id="ARBA00023125"/>
    </source>
</evidence>
<evidence type="ECO:0000259" key="9">
    <source>
        <dbReference type="PROSITE" id="PS50943"/>
    </source>
</evidence>